<dbReference type="Pfam" id="PF00574">
    <property type="entry name" value="CLP_protease"/>
    <property type="match status" value="1"/>
</dbReference>
<gene>
    <name evidence="6" type="primary">clpP</name>
    <name evidence="12" type="ORF">GM418_04615</name>
</gene>
<comment type="subunit">
    <text evidence="6">Fourteen ClpP subunits assemble into 2 heptameric rings which stack back to back to give a disk-like structure with a central cavity, resembling the structure of eukaryotic proteasomes.</text>
</comment>
<comment type="function">
    <text evidence="6 10">Cleaves peptides in various proteins in a process that requires ATP hydrolysis. Has a chymotrypsin-like activity. Plays a major role in the degradation of misfolded proteins.</text>
</comment>
<evidence type="ECO:0000256" key="11">
    <source>
        <dbReference type="RuleBase" id="RU003567"/>
    </source>
</evidence>
<keyword evidence="2 6" id="KW-0645">Protease</keyword>
<proteinExistence type="inferred from homology"/>
<dbReference type="CDD" id="cd07017">
    <property type="entry name" value="S14_ClpP_2"/>
    <property type="match status" value="1"/>
</dbReference>
<evidence type="ECO:0000256" key="6">
    <source>
        <dbReference type="HAMAP-Rule" id="MF_00444"/>
    </source>
</evidence>
<dbReference type="EMBL" id="CP046401">
    <property type="protein sequence ID" value="QGY48044.1"/>
    <property type="molecule type" value="Genomic_DNA"/>
</dbReference>
<feature type="active site" description="Nucleophile" evidence="6">
    <location>
        <position position="95"/>
    </location>
</feature>
<name>A0A6I6KCQ0_9BACT</name>
<dbReference type="Gene3D" id="3.90.226.10">
    <property type="entry name" value="2-enoyl-CoA Hydratase, Chain A, domain 1"/>
    <property type="match status" value="1"/>
</dbReference>
<evidence type="ECO:0000313" key="12">
    <source>
        <dbReference type="EMBL" id="QGY48044.1"/>
    </source>
</evidence>
<dbReference type="NCBIfam" id="NF009205">
    <property type="entry name" value="PRK12553.1"/>
    <property type="match status" value="1"/>
</dbReference>
<evidence type="ECO:0000256" key="8">
    <source>
        <dbReference type="PROSITE-ProRule" id="PRU10086"/>
    </source>
</evidence>
<feature type="active site" evidence="7">
    <location>
        <position position="95"/>
    </location>
</feature>
<dbReference type="AlphaFoldDB" id="A0A6I6KCQ0"/>
<keyword evidence="4 6" id="KW-0720">Serine protease</keyword>
<dbReference type="GO" id="GO:0051117">
    <property type="term" value="F:ATPase binding"/>
    <property type="evidence" value="ECO:0007669"/>
    <property type="project" value="TreeGrafter"/>
</dbReference>
<feature type="active site" evidence="6 8">
    <location>
        <position position="120"/>
    </location>
</feature>
<reference evidence="12 13" key="1">
    <citation type="submission" date="2019-11" db="EMBL/GenBank/DDBJ databases">
        <authorList>
            <person name="Zheng R.K."/>
            <person name="Sun C.M."/>
        </authorList>
    </citation>
    <scope>NUCLEOTIDE SEQUENCE [LARGE SCALE GENOMIC DNA]</scope>
    <source>
        <strain evidence="12 13">WC007</strain>
    </source>
</reference>
<dbReference type="KEGG" id="mcos:GM418_04615"/>
<dbReference type="HAMAP" id="MF_00444">
    <property type="entry name" value="ClpP"/>
    <property type="match status" value="1"/>
</dbReference>
<dbReference type="GO" id="GO:0005737">
    <property type="term" value="C:cytoplasm"/>
    <property type="evidence" value="ECO:0007669"/>
    <property type="project" value="UniProtKB-SubCell"/>
</dbReference>
<evidence type="ECO:0000256" key="9">
    <source>
        <dbReference type="RuleBase" id="RU000549"/>
    </source>
</evidence>
<accession>A0A6I6KCQ0</accession>
<dbReference type="PANTHER" id="PTHR10381">
    <property type="entry name" value="ATP-DEPENDENT CLP PROTEASE PROTEOLYTIC SUBUNIT"/>
    <property type="match status" value="1"/>
</dbReference>
<dbReference type="GO" id="GO:0004176">
    <property type="term" value="F:ATP-dependent peptidase activity"/>
    <property type="evidence" value="ECO:0007669"/>
    <property type="project" value="InterPro"/>
</dbReference>
<comment type="catalytic activity">
    <reaction evidence="5 6 8">
        <text>Hydrolysis of proteins to small peptides in the presence of ATP and magnesium. alpha-casein is the usual test substrate. In the absence of ATP, only oligopeptides shorter than five residues are hydrolyzed (such as succinyl-Leu-Tyr-|-NHMec, and Leu-Tyr-Leu-|-Tyr-Trp, in which cleavage of the -Tyr-|-Leu- and -Tyr-|-Trp bonds also occurs).</text>
        <dbReference type="EC" id="3.4.21.92"/>
    </reaction>
</comment>
<evidence type="ECO:0000313" key="13">
    <source>
        <dbReference type="Proteomes" id="UP000428260"/>
    </source>
</evidence>
<evidence type="ECO:0000256" key="3">
    <source>
        <dbReference type="ARBA" id="ARBA00022801"/>
    </source>
</evidence>
<dbReference type="GO" id="GO:0006515">
    <property type="term" value="P:protein quality control for misfolded or incompletely synthesized proteins"/>
    <property type="evidence" value="ECO:0007669"/>
    <property type="project" value="TreeGrafter"/>
</dbReference>
<keyword evidence="13" id="KW-1185">Reference proteome</keyword>
<organism evidence="12 13">
    <name type="scientific">Maribellus comscasis</name>
    <dbReference type="NCBI Taxonomy" id="2681766"/>
    <lineage>
        <taxon>Bacteria</taxon>
        <taxon>Pseudomonadati</taxon>
        <taxon>Bacteroidota</taxon>
        <taxon>Bacteroidia</taxon>
        <taxon>Marinilabiliales</taxon>
        <taxon>Prolixibacteraceae</taxon>
        <taxon>Maribellus</taxon>
    </lineage>
</organism>
<evidence type="ECO:0000256" key="4">
    <source>
        <dbReference type="ARBA" id="ARBA00022825"/>
    </source>
</evidence>
<dbReference type="InterPro" id="IPR029045">
    <property type="entry name" value="ClpP/crotonase-like_dom_sf"/>
</dbReference>
<dbReference type="PANTHER" id="PTHR10381:SF11">
    <property type="entry name" value="ATP-DEPENDENT CLP PROTEASE PROTEOLYTIC SUBUNIT, MITOCHONDRIAL"/>
    <property type="match status" value="1"/>
</dbReference>
<keyword evidence="6" id="KW-0963">Cytoplasm</keyword>
<sequence>MHKSDMEDKKQSVQKRIESKLLEQRKVFLWGQVDDDSAEDIVSKLLYLEADKPGEKITFFINSPGGVVTSGLSILDTMKIISSPVSTVCMGLAASMGSILLSAGEKKQRFIYPLGKVLIHQPSIGMLQGTASDLEIHAKQIIKTKKLLAEILAKNSNHNVEQILKDFERDYWMDSNESIDYGIVDGVYKME</sequence>
<dbReference type="PRINTS" id="PR00127">
    <property type="entry name" value="CLPPROTEASEP"/>
</dbReference>
<dbReference type="EC" id="3.4.21.92" evidence="6 9"/>
<comment type="similarity">
    <text evidence="1 6 11">Belongs to the peptidase S14 family.</text>
</comment>
<dbReference type="InterPro" id="IPR018215">
    <property type="entry name" value="ClpP_Ser_AS"/>
</dbReference>
<evidence type="ECO:0000256" key="5">
    <source>
        <dbReference type="ARBA" id="ARBA00034021"/>
    </source>
</evidence>
<evidence type="ECO:0000256" key="10">
    <source>
        <dbReference type="RuleBase" id="RU000550"/>
    </source>
</evidence>
<dbReference type="GO" id="GO:0004252">
    <property type="term" value="F:serine-type endopeptidase activity"/>
    <property type="evidence" value="ECO:0007669"/>
    <property type="project" value="UniProtKB-UniRule"/>
</dbReference>
<dbReference type="PROSITE" id="PS00382">
    <property type="entry name" value="CLP_PROTEASE_HIS"/>
    <property type="match status" value="1"/>
</dbReference>
<dbReference type="Proteomes" id="UP000428260">
    <property type="component" value="Chromosome"/>
</dbReference>
<keyword evidence="3 6" id="KW-0378">Hydrolase</keyword>
<dbReference type="SUPFAM" id="SSF52096">
    <property type="entry name" value="ClpP/crotonase"/>
    <property type="match status" value="1"/>
</dbReference>
<dbReference type="InterPro" id="IPR033135">
    <property type="entry name" value="ClpP_His_AS"/>
</dbReference>
<dbReference type="InterPro" id="IPR001907">
    <property type="entry name" value="ClpP"/>
</dbReference>
<dbReference type="GO" id="GO:0009368">
    <property type="term" value="C:endopeptidase Clp complex"/>
    <property type="evidence" value="ECO:0007669"/>
    <property type="project" value="TreeGrafter"/>
</dbReference>
<evidence type="ECO:0000256" key="1">
    <source>
        <dbReference type="ARBA" id="ARBA00007039"/>
    </source>
</evidence>
<dbReference type="InterPro" id="IPR023562">
    <property type="entry name" value="ClpP/TepA"/>
</dbReference>
<dbReference type="PROSITE" id="PS00381">
    <property type="entry name" value="CLP_PROTEASE_SER"/>
    <property type="match status" value="1"/>
</dbReference>
<evidence type="ECO:0000256" key="2">
    <source>
        <dbReference type="ARBA" id="ARBA00022670"/>
    </source>
</evidence>
<comment type="subcellular location">
    <subcellularLocation>
        <location evidence="6">Cytoplasm</location>
    </subcellularLocation>
</comment>
<protein>
    <recommendedName>
        <fullName evidence="6 11">ATP-dependent Clp protease proteolytic subunit</fullName>
        <ecNumber evidence="6 9">3.4.21.92</ecNumber>
    </recommendedName>
    <alternativeName>
        <fullName evidence="6">Endopeptidase Clp</fullName>
    </alternativeName>
</protein>
<evidence type="ECO:0000256" key="7">
    <source>
        <dbReference type="PROSITE-ProRule" id="PRU10085"/>
    </source>
</evidence>